<dbReference type="Pfam" id="PF00437">
    <property type="entry name" value="T2SSE"/>
    <property type="match status" value="1"/>
</dbReference>
<gene>
    <name evidence="3" type="ORF">EDD73_10513</name>
</gene>
<dbReference type="InterPro" id="IPR003593">
    <property type="entry name" value="AAA+_ATPase"/>
</dbReference>
<dbReference type="InterPro" id="IPR006321">
    <property type="entry name" value="PilT/PilU"/>
</dbReference>
<evidence type="ECO:0000313" key="3">
    <source>
        <dbReference type="EMBL" id="TCP67118.1"/>
    </source>
</evidence>
<dbReference type="Gene3D" id="3.30.450.90">
    <property type="match status" value="1"/>
</dbReference>
<protein>
    <submittedName>
        <fullName evidence="3">Twitching motility protein PilT</fullName>
    </submittedName>
</protein>
<dbReference type="NCBIfam" id="TIGR01420">
    <property type="entry name" value="pilT_fam"/>
    <property type="match status" value="1"/>
</dbReference>
<dbReference type="OrthoDB" id="9808272at2"/>
<feature type="domain" description="Bacterial type II secretion system protein E" evidence="2">
    <location>
        <begin position="206"/>
        <end position="220"/>
    </location>
</feature>
<dbReference type="GO" id="GO:0016887">
    <property type="term" value="F:ATP hydrolysis activity"/>
    <property type="evidence" value="ECO:0007669"/>
    <property type="project" value="InterPro"/>
</dbReference>
<sequence length="367" mass="40553">MDIDSILTFAVKQKVSDVHITVGLPPVFRMHGEMVPATEPPLAEQTIGAAWAQVLTPDDTARIMGQLLNDKQRATFERAGDLDFAYAIPAIGRFRVNCYRQRGSVGMVIRVIPFYVPTFEELNLPPILATFARRTSGLVLVTGPTGSGKSTTLTAMIDLINKERAAHIITLEDPIEFLHPHIKSVVNQREVGLDTESFAKALRAAMRQDPDVLLVGEMRDLETISTAITAAETGHLVFATLHTNDAVQTIDRVIDVFPPSQQAQIRVQLAAVLQAVVSQQLIPRMDGRGRVVAQEILVVTHAVRNQIREGKSHQIVSTLQTGSKMGMQTMDMALRALIAKRMVTAQEAMKRSADPEAFQRYIMHDFM</sequence>
<accession>A0A4R2RUX0</accession>
<name>A0A4R2RUX0_9FIRM</name>
<dbReference type="Proteomes" id="UP000294813">
    <property type="component" value="Unassembled WGS sequence"/>
</dbReference>
<reference evidence="3 4" key="1">
    <citation type="submission" date="2019-03" db="EMBL/GenBank/DDBJ databases">
        <title>Genomic Encyclopedia of Type Strains, Phase IV (KMG-IV): sequencing the most valuable type-strain genomes for metagenomic binning, comparative biology and taxonomic classification.</title>
        <authorList>
            <person name="Goeker M."/>
        </authorList>
    </citation>
    <scope>NUCLEOTIDE SEQUENCE [LARGE SCALE GENOMIC DNA]</scope>
    <source>
        <strain evidence="3 4">DSM 11170</strain>
    </source>
</reference>
<dbReference type="RefSeq" id="WP_131918354.1">
    <property type="nucleotide sequence ID" value="NZ_JAOQNU010000005.1"/>
</dbReference>
<proteinExistence type="inferred from homology"/>
<dbReference type="EMBL" id="SLXT01000005">
    <property type="protein sequence ID" value="TCP67118.1"/>
    <property type="molecule type" value="Genomic_DNA"/>
</dbReference>
<dbReference type="CDD" id="cd01131">
    <property type="entry name" value="PilT"/>
    <property type="match status" value="1"/>
</dbReference>
<dbReference type="InterPro" id="IPR001482">
    <property type="entry name" value="T2SS/T4SS_dom"/>
</dbReference>
<dbReference type="GO" id="GO:0005524">
    <property type="term" value="F:ATP binding"/>
    <property type="evidence" value="ECO:0007669"/>
    <property type="project" value="InterPro"/>
</dbReference>
<dbReference type="PROSITE" id="PS00662">
    <property type="entry name" value="T2SP_E"/>
    <property type="match status" value="1"/>
</dbReference>
<organism evidence="3 4">
    <name type="scientific">Heliophilum fasciatum</name>
    <dbReference type="NCBI Taxonomy" id="35700"/>
    <lineage>
        <taxon>Bacteria</taxon>
        <taxon>Bacillati</taxon>
        <taxon>Bacillota</taxon>
        <taxon>Clostridia</taxon>
        <taxon>Eubacteriales</taxon>
        <taxon>Heliobacteriaceae</taxon>
        <taxon>Heliophilum</taxon>
    </lineage>
</organism>
<evidence type="ECO:0000259" key="2">
    <source>
        <dbReference type="PROSITE" id="PS00662"/>
    </source>
</evidence>
<comment type="similarity">
    <text evidence="1">Belongs to the GSP E family.</text>
</comment>
<dbReference type="Gene3D" id="3.40.50.300">
    <property type="entry name" value="P-loop containing nucleotide triphosphate hydrolases"/>
    <property type="match status" value="1"/>
</dbReference>
<dbReference type="AlphaFoldDB" id="A0A4R2RUX0"/>
<evidence type="ECO:0000313" key="4">
    <source>
        <dbReference type="Proteomes" id="UP000294813"/>
    </source>
</evidence>
<dbReference type="InterPro" id="IPR027417">
    <property type="entry name" value="P-loop_NTPase"/>
</dbReference>
<keyword evidence="4" id="KW-1185">Reference proteome</keyword>
<dbReference type="SUPFAM" id="SSF52540">
    <property type="entry name" value="P-loop containing nucleoside triphosphate hydrolases"/>
    <property type="match status" value="1"/>
</dbReference>
<comment type="caution">
    <text evidence="3">The sequence shown here is derived from an EMBL/GenBank/DDBJ whole genome shotgun (WGS) entry which is preliminary data.</text>
</comment>
<dbReference type="PANTHER" id="PTHR30486">
    <property type="entry name" value="TWITCHING MOTILITY PROTEIN PILT"/>
    <property type="match status" value="1"/>
</dbReference>
<dbReference type="SMART" id="SM00382">
    <property type="entry name" value="AAA"/>
    <property type="match status" value="1"/>
</dbReference>
<evidence type="ECO:0000256" key="1">
    <source>
        <dbReference type="ARBA" id="ARBA00006611"/>
    </source>
</evidence>
<dbReference type="InterPro" id="IPR050921">
    <property type="entry name" value="T4SS_GSP_E_ATPase"/>
</dbReference>